<dbReference type="GO" id="GO:0005776">
    <property type="term" value="C:autophagosome"/>
    <property type="evidence" value="ECO:0007669"/>
    <property type="project" value="TreeGrafter"/>
</dbReference>
<keyword evidence="3" id="KW-0812">Transmembrane</keyword>
<dbReference type="InterPro" id="IPR011009">
    <property type="entry name" value="Kinase-like_dom_sf"/>
</dbReference>
<dbReference type="PANTHER" id="PTHR24348">
    <property type="entry name" value="SERINE/THREONINE-PROTEIN KINASE UNC-51-RELATED"/>
    <property type="match status" value="1"/>
</dbReference>
<dbReference type="EMBL" id="JAJTTA010000002">
    <property type="protein sequence ID" value="MCF0040053.1"/>
    <property type="molecule type" value="Genomic_DNA"/>
</dbReference>
<protein>
    <submittedName>
        <fullName evidence="12">TonB family protein</fullName>
    </submittedName>
</protein>
<evidence type="ECO:0000256" key="6">
    <source>
        <dbReference type="ARBA" id="ARBA00022840"/>
    </source>
</evidence>
<accession>A0A9X1T8Y9</accession>
<evidence type="ECO:0000313" key="13">
    <source>
        <dbReference type="Proteomes" id="UP001139700"/>
    </source>
</evidence>
<dbReference type="InterPro" id="IPR000719">
    <property type="entry name" value="Prot_kinase_dom"/>
</dbReference>
<evidence type="ECO:0000256" key="3">
    <source>
        <dbReference type="ARBA" id="ARBA00022692"/>
    </source>
</evidence>
<gene>
    <name evidence="12" type="ORF">LXM24_08145</name>
</gene>
<sequence length="532" mass="59185">MDATDFNDRFDYDADNDLLGEGGFGKIFKAWDNVRNEFIALKMSKVVPGLEEFSLLSEYERVKQLEHPNIARYMDCRRIKLPGIGTHDIALMKYYEHGNLAQLLKNHTLTTGQKTKLIEGLLDGISYLHKLKPLIIHSDLKPSNILVVERRGFFIPLITDFGISRRATVDDKSYVTNVTGAGTYAYAAPEQWEAKELRPNADLWSFGILAIYVWFNGKKLPFRSDDISIATESGRIEYMKRVMALDFIPDLKGLPEMYQKMIDACLVISPQNRVKTVDQLYTILRGGEPVVVDEQTKVMPKPEAVKPKHVAVDEKTKILPQIPEPVKEVVKEERRPQPAPQPIPEKKKSYVMPIALASAAVIGGLSWVLITADPKPAVVKSTPNIPVVAAKPVVKEAPVPTVIKPVEKPKKKLPVKNAAAVVKKSKTDSKAVYHVVEESPRFPGGSMAMESWVSNNMQMPEAASRSFISGAVRVSFVVNADGTREDIQVVRGLGYGCDEEAVRLVKAMPRWIPGRTAGSSVRVRTIAAITFD</sequence>
<evidence type="ECO:0000256" key="8">
    <source>
        <dbReference type="ARBA" id="ARBA00023136"/>
    </source>
</evidence>
<dbReference type="PANTHER" id="PTHR24348:SF22">
    <property type="entry name" value="NON-SPECIFIC SERINE_THREONINE PROTEIN KINASE"/>
    <property type="match status" value="1"/>
</dbReference>
<dbReference type="PROSITE" id="PS00107">
    <property type="entry name" value="PROTEIN_KINASE_ATP"/>
    <property type="match status" value="1"/>
</dbReference>
<keyword evidence="5" id="KW-0418">Kinase</keyword>
<keyword evidence="2" id="KW-0808">Transferase</keyword>
<evidence type="ECO:0000259" key="11">
    <source>
        <dbReference type="PROSITE" id="PS52015"/>
    </source>
</evidence>
<dbReference type="GO" id="GO:0000407">
    <property type="term" value="C:phagophore assembly site"/>
    <property type="evidence" value="ECO:0007669"/>
    <property type="project" value="TreeGrafter"/>
</dbReference>
<dbReference type="PROSITE" id="PS50011">
    <property type="entry name" value="PROTEIN_KINASE_DOM"/>
    <property type="match status" value="1"/>
</dbReference>
<dbReference type="SUPFAM" id="SSF74653">
    <property type="entry name" value="TolA/TonB C-terminal domain"/>
    <property type="match status" value="1"/>
</dbReference>
<organism evidence="12 13">
    <name type="scientific">Dyadobacter fanqingshengii</name>
    <dbReference type="NCBI Taxonomy" id="2906443"/>
    <lineage>
        <taxon>Bacteria</taxon>
        <taxon>Pseudomonadati</taxon>
        <taxon>Bacteroidota</taxon>
        <taxon>Cytophagia</taxon>
        <taxon>Cytophagales</taxon>
        <taxon>Spirosomataceae</taxon>
        <taxon>Dyadobacter</taxon>
    </lineage>
</organism>
<dbReference type="InterPro" id="IPR008271">
    <property type="entry name" value="Ser/Thr_kinase_AS"/>
</dbReference>
<dbReference type="GO" id="GO:0005829">
    <property type="term" value="C:cytosol"/>
    <property type="evidence" value="ECO:0007669"/>
    <property type="project" value="TreeGrafter"/>
</dbReference>
<name>A0A9X1T8Y9_9BACT</name>
<keyword evidence="4 9" id="KW-0547">Nucleotide-binding</keyword>
<dbReference type="Gene3D" id="1.10.510.10">
    <property type="entry name" value="Transferase(Phosphotransferase) domain 1"/>
    <property type="match status" value="1"/>
</dbReference>
<feature type="domain" description="Protein kinase" evidence="10">
    <location>
        <begin position="13"/>
        <end position="291"/>
    </location>
</feature>
<dbReference type="AlphaFoldDB" id="A0A9X1T8Y9"/>
<dbReference type="Pfam" id="PF00069">
    <property type="entry name" value="Pkinase"/>
    <property type="match status" value="1"/>
</dbReference>
<evidence type="ECO:0000313" key="12">
    <source>
        <dbReference type="EMBL" id="MCF0040053.1"/>
    </source>
</evidence>
<dbReference type="PROSITE" id="PS52015">
    <property type="entry name" value="TONB_CTD"/>
    <property type="match status" value="1"/>
</dbReference>
<dbReference type="GO" id="GO:0055085">
    <property type="term" value="P:transmembrane transport"/>
    <property type="evidence" value="ECO:0007669"/>
    <property type="project" value="InterPro"/>
</dbReference>
<dbReference type="InterPro" id="IPR006260">
    <property type="entry name" value="TonB/TolA_C"/>
</dbReference>
<dbReference type="Gene3D" id="3.30.1150.10">
    <property type="match status" value="1"/>
</dbReference>
<evidence type="ECO:0000256" key="4">
    <source>
        <dbReference type="ARBA" id="ARBA00022741"/>
    </source>
</evidence>
<dbReference type="Pfam" id="PF03544">
    <property type="entry name" value="TonB_C"/>
    <property type="match status" value="1"/>
</dbReference>
<feature type="binding site" evidence="9">
    <location>
        <position position="42"/>
    </location>
    <ligand>
        <name>ATP</name>
        <dbReference type="ChEBI" id="CHEBI:30616"/>
    </ligand>
</feature>
<evidence type="ECO:0000256" key="7">
    <source>
        <dbReference type="ARBA" id="ARBA00022989"/>
    </source>
</evidence>
<dbReference type="CDD" id="cd14014">
    <property type="entry name" value="STKc_PknB_like"/>
    <property type="match status" value="1"/>
</dbReference>
<evidence type="ECO:0000256" key="2">
    <source>
        <dbReference type="ARBA" id="ARBA00022679"/>
    </source>
</evidence>
<evidence type="ECO:0000256" key="5">
    <source>
        <dbReference type="ARBA" id="ARBA00022777"/>
    </source>
</evidence>
<keyword evidence="7" id="KW-1133">Transmembrane helix</keyword>
<keyword evidence="6 9" id="KW-0067">ATP-binding</keyword>
<comment type="subcellular location">
    <subcellularLocation>
        <location evidence="1">Membrane</location>
        <topology evidence="1">Single-pass membrane protein</topology>
    </subcellularLocation>
</comment>
<dbReference type="SUPFAM" id="SSF56112">
    <property type="entry name" value="Protein kinase-like (PK-like)"/>
    <property type="match status" value="1"/>
</dbReference>
<dbReference type="NCBIfam" id="TIGR01352">
    <property type="entry name" value="tonB_Cterm"/>
    <property type="match status" value="1"/>
</dbReference>
<dbReference type="GO" id="GO:0005524">
    <property type="term" value="F:ATP binding"/>
    <property type="evidence" value="ECO:0007669"/>
    <property type="project" value="UniProtKB-UniRule"/>
</dbReference>
<dbReference type="InterPro" id="IPR037682">
    <property type="entry name" value="TonB_C"/>
</dbReference>
<comment type="caution">
    <text evidence="12">The sequence shown here is derived from an EMBL/GenBank/DDBJ whole genome shotgun (WGS) entry which is preliminary data.</text>
</comment>
<dbReference type="GO" id="GO:0004674">
    <property type="term" value="F:protein serine/threonine kinase activity"/>
    <property type="evidence" value="ECO:0007669"/>
    <property type="project" value="InterPro"/>
</dbReference>
<dbReference type="SMART" id="SM00220">
    <property type="entry name" value="S_TKc"/>
    <property type="match status" value="1"/>
</dbReference>
<dbReference type="RefSeq" id="WP_234612483.1">
    <property type="nucleotide sequence ID" value="NZ_CP098806.1"/>
</dbReference>
<feature type="domain" description="TonB C-terminal" evidence="11">
    <location>
        <begin position="444"/>
        <end position="532"/>
    </location>
</feature>
<dbReference type="InterPro" id="IPR017441">
    <property type="entry name" value="Protein_kinase_ATP_BS"/>
</dbReference>
<dbReference type="Proteomes" id="UP001139700">
    <property type="component" value="Unassembled WGS sequence"/>
</dbReference>
<evidence type="ECO:0000256" key="9">
    <source>
        <dbReference type="PROSITE-ProRule" id="PRU10141"/>
    </source>
</evidence>
<dbReference type="InterPro" id="IPR045269">
    <property type="entry name" value="Atg1-like"/>
</dbReference>
<evidence type="ECO:0000259" key="10">
    <source>
        <dbReference type="PROSITE" id="PS50011"/>
    </source>
</evidence>
<keyword evidence="8" id="KW-0472">Membrane</keyword>
<reference evidence="12" key="1">
    <citation type="submission" date="2021-12" db="EMBL/GenBank/DDBJ databases">
        <title>Novel species in genus Dyadobacter.</title>
        <authorList>
            <person name="Ma C."/>
        </authorList>
    </citation>
    <scope>NUCLEOTIDE SEQUENCE</scope>
    <source>
        <strain evidence="12">CY399</strain>
    </source>
</reference>
<evidence type="ECO:0000256" key="1">
    <source>
        <dbReference type="ARBA" id="ARBA00004167"/>
    </source>
</evidence>
<keyword evidence="13" id="KW-1185">Reference proteome</keyword>
<proteinExistence type="predicted"/>
<dbReference type="PROSITE" id="PS00108">
    <property type="entry name" value="PROTEIN_KINASE_ST"/>
    <property type="match status" value="1"/>
</dbReference>
<dbReference type="GO" id="GO:0016020">
    <property type="term" value="C:membrane"/>
    <property type="evidence" value="ECO:0007669"/>
    <property type="project" value="UniProtKB-SubCell"/>
</dbReference>